<evidence type="ECO:0000256" key="1">
    <source>
        <dbReference type="ARBA" id="ARBA00012452"/>
    </source>
</evidence>
<feature type="domain" description="GST N-terminal" evidence="4">
    <location>
        <begin position="1"/>
        <end position="81"/>
    </location>
</feature>
<evidence type="ECO:0000313" key="6">
    <source>
        <dbReference type="EMBL" id="PRQ09516.1"/>
    </source>
</evidence>
<evidence type="ECO:0000256" key="3">
    <source>
        <dbReference type="ARBA" id="ARBA00047960"/>
    </source>
</evidence>
<dbReference type="Pfam" id="PF14497">
    <property type="entry name" value="GST_C_3"/>
    <property type="match status" value="1"/>
</dbReference>
<dbReference type="Pfam" id="PF02798">
    <property type="entry name" value="GST_N"/>
    <property type="match status" value="1"/>
</dbReference>
<dbReference type="SUPFAM" id="SSF47616">
    <property type="entry name" value="GST C-terminal domain-like"/>
    <property type="match status" value="1"/>
</dbReference>
<feature type="domain" description="GST C-terminal" evidence="5">
    <location>
        <begin position="87"/>
        <end position="223"/>
    </location>
</feature>
<sequence>MLTVHHLDNSRSQRILWLLEELGVEYEIQRYQRDKLTSLAPPELRAVHPLGKSPVITDGDLTIAESGAITEYLVAKYGDGRLVPPADTPERLQYTYWLHYAEGTFMPFMVMTLVFNRLETAPMPFFIRPIAKSMAGKVRANFINPNVTRNLEFMESTLRETTWFTGDEMTAADIQMSFPVEAAAVRANLATKYPKLNEFLQRIHALPAYQRALERGGAYQLLS</sequence>
<dbReference type="EMBL" id="PVNL01000019">
    <property type="protein sequence ID" value="PRQ09516.1"/>
    <property type="molecule type" value="Genomic_DNA"/>
</dbReference>
<dbReference type="PROSITE" id="PS50405">
    <property type="entry name" value="GST_CTER"/>
    <property type="match status" value="1"/>
</dbReference>
<dbReference type="CDD" id="cd03189">
    <property type="entry name" value="GST_C_GTT1_like"/>
    <property type="match status" value="1"/>
</dbReference>
<dbReference type="OrthoDB" id="9810080at2"/>
<dbReference type="AlphaFoldDB" id="A0A2S9YWP3"/>
<dbReference type="PANTHER" id="PTHR44051">
    <property type="entry name" value="GLUTATHIONE S-TRANSFERASE-RELATED"/>
    <property type="match status" value="1"/>
</dbReference>
<dbReference type="RefSeq" id="WP_106087831.1">
    <property type="nucleotide sequence ID" value="NZ_PVNL01000019.1"/>
</dbReference>
<dbReference type="SFLD" id="SFLDS00019">
    <property type="entry name" value="Glutathione_Transferase_(cytos"/>
    <property type="match status" value="1"/>
</dbReference>
<gene>
    <name evidence="6" type="primary">yfcG_2</name>
    <name evidence="6" type="ORF">ENSA7_07580</name>
</gene>
<dbReference type="PROSITE" id="PS50404">
    <property type="entry name" value="GST_NTER"/>
    <property type="match status" value="1"/>
</dbReference>
<dbReference type="SUPFAM" id="SSF52833">
    <property type="entry name" value="Thioredoxin-like"/>
    <property type="match status" value="1"/>
</dbReference>
<dbReference type="InterPro" id="IPR010987">
    <property type="entry name" value="Glutathione-S-Trfase_C-like"/>
</dbReference>
<evidence type="ECO:0000313" key="7">
    <source>
        <dbReference type="Proteomes" id="UP000238823"/>
    </source>
</evidence>
<comment type="catalytic activity">
    <reaction evidence="3">
        <text>RX + glutathione = an S-substituted glutathione + a halide anion + H(+)</text>
        <dbReference type="Rhea" id="RHEA:16437"/>
        <dbReference type="ChEBI" id="CHEBI:15378"/>
        <dbReference type="ChEBI" id="CHEBI:16042"/>
        <dbReference type="ChEBI" id="CHEBI:17792"/>
        <dbReference type="ChEBI" id="CHEBI:57925"/>
        <dbReference type="ChEBI" id="CHEBI:90779"/>
        <dbReference type="EC" id="2.5.1.18"/>
    </reaction>
</comment>
<organism evidence="6 7">
    <name type="scientific">Enhygromyxa salina</name>
    <dbReference type="NCBI Taxonomy" id="215803"/>
    <lineage>
        <taxon>Bacteria</taxon>
        <taxon>Pseudomonadati</taxon>
        <taxon>Myxococcota</taxon>
        <taxon>Polyangia</taxon>
        <taxon>Nannocystales</taxon>
        <taxon>Nannocystaceae</taxon>
        <taxon>Enhygromyxa</taxon>
    </lineage>
</organism>
<dbReference type="InterPro" id="IPR036282">
    <property type="entry name" value="Glutathione-S-Trfase_C_sf"/>
</dbReference>
<dbReference type="SFLD" id="SFLDG01150">
    <property type="entry name" value="Main.1:_Beta-like"/>
    <property type="match status" value="1"/>
</dbReference>
<keyword evidence="6" id="KW-0560">Oxidoreductase</keyword>
<dbReference type="Gene3D" id="3.40.30.10">
    <property type="entry name" value="Glutaredoxin"/>
    <property type="match status" value="1"/>
</dbReference>
<dbReference type="GO" id="GO:0005737">
    <property type="term" value="C:cytoplasm"/>
    <property type="evidence" value="ECO:0007669"/>
    <property type="project" value="UniProtKB-ARBA"/>
</dbReference>
<keyword evidence="2" id="KW-0808">Transferase</keyword>
<comment type="caution">
    <text evidence="6">The sequence shown here is derived from an EMBL/GenBank/DDBJ whole genome shotgun (WGS) entry which is preliminary data.</text>
</comment>
<dbReference type="Proteomes" id="UP000238823">
    <property type="component" value="Unassembled WGS sequence"/>
</dbReference>
<dbReference type="SFLD" id="SFLDG00358">
    <property type="entry name" value="Main_(cytGST)"/>
    <property type="match status" value="1"/>
</dbReference>
<dbReference type="InterPro" id="IPR004046">
    <property type="entry name" value="GST_C"/>
</dbReference>
<dbReference type="EC" id="2.5.1.18" evidence="1"/>
<protein>
    <recommendedName>
        <fullName evidence="1">glutathione transferase</fullName>
        <ecNumber evidence="1">2.5.1.18</ecNumber>
    </recommendedName>
</protein>
<dbReference type="GO" id="GO:0004364">
    <property type="term" value="F:glutathione transferase activity"/>
    <property type="evidence" value="ECO:0007669"/>
    <property type="project" value="UniProtKB-EC"/>
</dbReference>
<dbReference type="FunFam" id="3.40.30.10:FF:000156">
    <property type="entry name" value="Glutathione S-transferase 1"/>
    <property type="match status" value="1"/>
</dbReference>
<dbReference type="Gene3D" id="1.20.1050.10">
    <property type="match status" value="1"/>
</dbReference>
<reference evidence="6 7" key="1">
    <citation type="submission" date="2018-03" db="EMBL/GenBank/DDBJ databases">
        <title>Draft Genome Sequences of the Obligatory Marine Myxobacteria Enhygromyxa salina SWB007.</title>
        <authorList>
            <person name="Poehlein A."/>
            <person name="Moghaddam J.A."/>
            <person name="Harms H."/>
            <person name="Alanjari M."/>
            <person name="Koenig G.M."/>
            <person name="Daniel R."/>
            <person name="Schaeberle T.F."/>
        </authorList>
    </citation>
    <scope>NUCLEOTIDE SEQUENCE [LARGE SCALE GENOMIC DNA]</scope>
    <source>
        <strain evidence="6 7">SWB007</strain>
    </source>
</reference>
<evidence type="ECO:0000256" key="2">
    <source>
        <dbReference type="ARBA" id="ARBA00022679"/>
    </source>
</evidence>
<dbReference type="InterPro" id="IPR036249">
    <property type="entry name" value="Thioredoxin-like_sf"/>
</dbReference>
<dbReference type="InterPro" id="IPR040079">
    <property type="entry name" value="Glutathione_S-Trfase"/>
</dbReference>
<evidence type="ECO:0000259" key="4">
    <source>
        <dbReference type="PROSITE" id="PS50404"/>
    </source>
</evidence>
<evidence type="ECO:0000259" key="5">
    <source>
        <dbReference type="PROSITE" id="PS50405"/>
    </source>
</evidence>
<dbReference type="PANTHER" id="PTHR44051:SF9">
    <property type="entry name" value="GLUTATHIONE S-TRANSFERASE 1"/>
    <property type="match status" value="1"/>
</dbReference>
<dbReference type="CDD" id="cd03046">
    <property type="entry name" value="GST_N_GTT1_like"/>
    <property type="match status" value="1"/>
</dbReference>
<dbReference type="InterPro" id="IPR004045">
    <property type="entry name" value="Glutathione_S-Trfase_N"/>
</dbReference>
<dbReference type="GO" id="GO:0004601">
    <property type="term" value="F:peroxidase activity"/>
    <property type="evidence" value="ECO:0007669"/>
    <property type="project" value="UniProtKB-ARBA"/>
</dbReference>
<proteinExistence type="predicted"/>
<name>A0A2S9YWP3_9BACT</name>
<accession>A0A2S9YWP3</accession>